<evidence type="ECO:0000256" key="1">
    <source>
        <dbReference type="SAM" id="Phobius"/>
    </source>
</evidence>
<keyword evidence="3" id="KW-1185">Reference proteome</keyword>
<feature type="transmembrane region" description="Helical" evidence="1">
    <location>
        <begin position="52"/>
        <end position="72"/>
    </location>
</feature>
<dbReference type="AlphaFoldDB" id="A0A1G9CQS5"/>
<dbReference type="Proteomes" id="UP000198694">
    <property type="component" value="Unassembled WGS sequence"/>
</dbReference>
<dbReference type="RefSeq" id="WP_093216959.1">
    <property type="nucleotide sequence ID" value="NZ_FNFL01000008.1"/>
</dbReference>
<feature type="transmembrane region" description="Helical" evidence="1">
    <location>
        <begin position="78"/>
        <end position="95"/>
    </location>
</feature>
<gene>
    <name evidence="2" type="ORF">SAMN05216243_3492</name>
</gene>
<feature type="transmembrane region" description="Helical" evidence="1">
    <location>
        <begin position="132"/>
        <end position="150"/>
    </location>
</feature>
<name>A0A1G9CQS5_9BACI</name>
<organism evidence="2 3">
    <name type="scientific">Sediminibacillus albus</name>
    <dbReference type="NCBI Taxonomy" id="407036"/>
    <lineage>
        <taxon>Bacteria</taxon>
        <taxon>Bacillati</taxon>
        <taxon>Bacillota</taxon>
        <taxon>Bacilli</taxon>
        <taxon>Bacillales</taxon>
        <taxon>Bacillaceae</taxon>
        <taxon>Sediminibacillus</taxon>
    </lineage>
</organism>
<sequence length="175" mass="20235">MADDKKEIIIQEIISWKQSKLLPSKYCDFLLALYSQGEGIDEKVLPAINIKLLLLLFSNIMLLPLTYLVINFTEIGKGLQIFLVFIFFAGSFACYKYFSKVKFLKIPFSLIILLLISLLVSIYIIGFISRNIWIIAGMMYIQFVGWMLLGRKQKDKYLFTVGMIGMILLTFYIIN</sequence>
<dbReference type="EMBL" id="FNFL01000008">
    <property type="protein sequence ID" value="SDK54043.1"/>
    <property type="molecule type" value="Genomic_DNA"/>
</dbReference>
<keyword evidence="1" id="KW-1133">Transmembrane helix</keyword>
<feature type="transmembrane region" description="Helical" evidence="1">
    <location>
        <begin position="157"/>
        <end position="174"/>
    </location>
</feature>
<accession>A0A1G9CQS5</accession>
<reference evidence="2 3" key="1">
    <citation type="submission" date="2016-10" db="EMBL/GenBank/DDBJ databases">
        <authorList>
            <person name="de Groot N.N."/>
        </authorList>
    </citation>
    <scope>NUCLEOTIDE SEQUENCE [LARGE SCALE GENOMIC DNA]</scope>
    <source>
        <strain evidence="2 3">CGMCC 1.6502</strain>
    </source>
</reference>
<feature type="transmembrane region" description="Helical" evidence="1">
    <location>
        <begin position="107"/>
        <end position="126"/>
    </location>
</feature>
<keyword evidence="1" id="KW-0812">Transmembrane</keyword>
<keyword evidence="1" id="KW-0472">Membrane</keyword>
<proteinExistence type="predicted"/>
<evidence type="ECO:0000313" key="3">
    <source>
        <dbReference type="Proteomes" id="UP000198694"/>
    </source>
</evidence>
<dbReference type="OrthoDB" id="2380880at2"/>
<evidence type="ECO:0000313" key="2">
    <source>
        <dbReference type="EMBL" id="SDK54043.1"/>
    </source>
</evidence>
<dbReference type="STRING" id="407036.SAMN05216243_3492"/>
<protein>
    <submittedName>
        <fullName evidence="2">Uncharacterized protein</fullName>
    </submittedName>
</protein>